<comment type="caution">
    <text evidence="1">The sequence shown here is derived from an EMBL/GenBank/DDBJ whole genome shotgun (WGS) entry which is preliminary data.</text>
</comment>
<dbReference type="Gene3D" id="2.115.10.20">
    <property type="entry name" value="Glycosyl hydrolase domain, family 43"/>
    <property type="match status" value="2"/>
</dbReference>
<protein>
    <submittedName>
        <fullName evidence="1">Uncharacterized protein</fullName>
    </submittedName>
</protein>
<name>A0A921FX25_SPOPS</name>
<dbReference type="SUPFAM" id="SSF75005">
    <property type="entry name" value="Arabinanase/levansucrase/invertase"/>
    <property type="match status" value="1"/>
</dbReference>
<organism evidence="1 2">
    <name type="scientific">Sporosarcina psychrophila</name>
    <name type="common">Bacillus psychrophilus</name>
    <dbReference type="NCBI Taxonomy" id="1476"/>
    <lineage>
        <taxon>Bacteria</taxon>
        <taxon>Bacillati</taxon>
        <taxon>Bacillota</taxon>
        <taxon>Bacilli</taxon>
        <taxon>Bacillales</taxon>
        <taxon>Caryophanaceae</taxon>
        <taxon>Sporosarcina</taxon>
    </lineage>
</organism>
<evidence type="ECO:0000313" key="1">
    <source>
        <dbReference type="EMBL" id="HJF30542.1"/>
    </source>
</evidence>
<dbReference type="Proteomes" id="UP000698173">
    <property type="component" value="Unassembled WGS sequence"/>
</dbReference>
<dbReference type="EMBL" id="DYWT01000029">
    <property type="protein sequence ID" value="HJF30542.1"/>
    <property type="molecule type" value="Genomic_DNA"/>
</dbReference>
<accession>A0A921FX25</accession>
<reference evidence="1" key="2">
    <citation type="submission" date="2021-09" db="EMBL/GenBank/DDBJ databases">
        <authorList>
            <person name="Gilroy R."/>
        </authorList>
    </citation>
    <scope>NUCLEOTIDE SEQUENCE</scope>
    <source>
        <strain evidence="1">CHK171-7178</strain>
    </source>
</reference>
<dbReference type="InterPro" id="IPR023296">
    <property type="entry name" value="Glyco_hydro_beta-prop_sf"/>
</dbReference>
<gene>
    <name evidence="1" type="ORF">K8V56_02030</name>
</gene>
<evidence type="ECO:0000313" key="2">
    <source>
        <dbReference type="Proteomes" id="UP000698173"/>
    </source>
</evidence>
<proteinExistence type="predicted"/>
<sequence>MTTYSYKTEGNPIKLIPNGDGTYSISTAINNSLFPDKITVEEIKSVENLNKKAYLTQEPSLLTIPTPDGTGSATHPSVLRFRTKWNGYTWWMAFTPYASTAEENPCIVASNDGVTWVVPTGLTNPVFGAPSVGYNSDTDLIYLKNGDKLRMYFREYTAESKKIWHSESTDGVNWSAKVLCIFPEDFTDAISPSIIYTDKYYMYVGSPLAYYESVDGINWSNYTLCNTGIEKFGDVWHPMVWADATKLRMVACVRKKGVNVTSRSSQEDELYYGESVDGVNWEIETNALLRREPGKNFDERVYRASVVPYGSELTIMLSGLTTNLSERIGYSKMRLNT</sequence>
<reference evidence="1" key="1">
    <citation type="journal article" date="2021" name="PeerJ">
        <title>Extensive microbial diversity within the chicken gut microbiome revealed by metagenomics and culture.</title>
        <authorList>
            <person name="Gilroy R."/>
            <person name="Ravi A."/>
            <person name="Getino M."/>
            <person name="Pursley I."/>
            <person name="Horton D.L."/>
            <person name="Alikhan N.F."/>
            <person name="Baker D."/>
            <person name="Gharbi K."/>
            <person name="Hall N."/>
            <person name="Watson M."/>
            <person name="Adriaenssens E.M."/>
            <person name="Foster-Nyarko E."/>
            <person name="Jarju S."/>
            <person name="Secka A."/>
            <person name="Antonio M."/>
            <person name="Oren A."/>
            <person name="Chaudhuri R.R."/>
            <person name="La Ragione R."/>
            <person name="Hildebrand F."/>
            <person name="Pallen M.J."/>
        </authorList>
    </citation>
    <scope>NUCLEOTIDE SEQUENCE</scope>
    <source>
        <strain evidence="1">CHK171-7178</strain>
    </source>
</reference>
<dbReference type="AlphaFoldDB" id="A0A921FX25"/>